<sequence length="273" mass="28447">MAEQRSIAYKSLGFTLGLGGKSVGAAASKAASSSFLDTLLSTVPSAKALLPTLIPDLSKSKPAKEDAPAGQRNEGLPFAAVERSADATGQPAQSPATSPKQNIAAPEAKAQQKKDEPQDGFAEPKQAVEVISLLSDSESERRASAIPPPAQAAVTSLEAAGDGSKGTNAKPISAEFIPLRETAPVKTTGKSTSAKAAAPGSADALADEEEIRRLGQRPYWMSYVSRIDSPLLRLHQELVELCELVQPTPEEATARRSAVAAVAEVVQSIWPQA</sequence>
<organism evidence="3">
    <name type="scientific">Volvox carteri f. nagariensis</name>
    <dbReference type="NCBI Taxonomy" id="3068"/>
    <lineage>
        <taxon>Eukaryota</taxon>
        <taxon>Viridiplantae</taxon>
        <taxon>Chlorophyta</taxon>
        <taxon>core chlorophytes</taxon>
        <taxon>Chlorophyceae</taxon>
        <taxon>CS clade</taxon>
        <taxon>Chlamydomonadales</taxon>
        <taxon>Volvocaceae</taxon>
        <taxon>Volvox</taxon>
    </lineage>
</organism>
<dbReference type="STRING" id="3068.D8TJQ3"/>
<evidence type="ECO:0000256" key="1">
    <source>
        <dbReference type="SAM" id="MobiDB-lite"/>
    </source>
</evidence>
<feature type="compositionally biased region" description="Basic and acidic residues" evidence="1">
    <location>
        <begin position="58"/>
        <end position="67"/>
    </location>
</feature>
<dbReference type="InParanoid" id="D8TJQ3"/>
<dbReference type="RefSeq" id="XP_002946485.1">
    <property type="nucleotide sequence ID" value="XM_002946439.1"/>
</dbReference>
<dbReference type="AlphaFoldDB" id="D8TJQ3"/>
<dbReference type="Proteomes" id="UP000001058">
    <property type="component" value="Unassembled WGS sequence"/>
</dbReference>
<reference evidence="2 3" key="1">
    <citation type="journal article" date="2010" name="Science">
        <title>Genomic analysis of organismal complexity in the multicellular green alga Volvox carteri.</title>
        <authorList>
            <person name="Prochnik S.E."/>
            <person name="Umen J."/>
            <person name="Nedelcu A.M."/>
            <person name="Hallmann A."/>
            <person name="Miller S.M."/>
            <person name="Nishii I."/>
            <person name="Ferris P."/>
            <person name="Kuo A."/>
            <person name="Mitros T."/>
            <person name="Fritz-Laylin L.K."/>
            <person name="Hellsten U."/>
            <person name="Chapman J."/>
            <person name="Simakov O."/>
            <person name="Rensing S.A."/>
            <person name="Terry A."/>
            <person name="Pangilinan J."/>
            <person name="Kapitonov V."/>
            <person name="Jurka J."/>
            <person name="Salamov A."/>
            <person name="Shapiro H."/>
            <person name="Schmutz J."/>
            <person name="Grimwood J."/>
            <person name="Lindquist E."/>
            <person name="Lucas S."/>
            <person name="Grigoriev I.V."/>
            <person name="Schmitt R."/>
            <person name="Kirk D."/>
            <person name="Rokhsar D.S."/>
        </authorList>
    </citation>
    <scope>NUCLEOTIDE SEQUENCE [LARGE SCALE GENOMIC DNA]</scope>
    <source>
        <strain evidence="3">f. Nagariensis / Eve</strain>
    </source>
</reference>
<gene>
    <name evidence="2" type="ORF">VOLCADRAFT_116075</name>
</gene>
<name>D8TJQ3_VOLCA</name>
<dbReference type="Gene3D" id="3.30.460.10">
    <property type="entry name" value="Beta Polymerase, domain 2"/>
    <property type="match status" value="1"/>
</dbReference>
<feature type="region of interest" description="Disordered" evidence="1">
    <location>
        <begin position="52"/>
        <end position="124"/>
    </location>
</feature>
<dbReference type="KEGG" id="vcn:VOLCADRAFT_116075"/>
<feature type="non-terminal residue" evidence="2">
    <location>
        <position position="273"/>
    </location>
</feature>
<proteinExistence type="predicted"/>
<dbReference type="InterPro" id="IPR043519">
    <property type="entry name" value="NT_sf"/>
</dbReference>
<dbReference type="GeneID" id="9617878"/>
<keyword evidence="3" id="KW-1185">Reference proteome</keyword>
<dbReference type="OrthoDB" id="273917at2759"/>
<protein>
    <submittedName>
        <fullName evidence="2">Uncharacterized protein</fullName>
    </submittedName>
</protein>
<feature type="compositionally biased region" description="Polar residues" evidence="1">
    <location>
        <begin position="90"/>
        <end position="101"/>
    </location>
</feature>
<dbReference type="Gene3D" id="1.10.1410.10">
    <property type="match status" value="1"/>
</dbReference>
<dbReference type="EMBL" id="GL378324">
    <property type="protein sequence ID" value="EFJ52412.1"/>
    <property type="molecule type" value="Genomic_DNA"/>
</dbReference>
<evidence type="ECO:0000313" key="2">
    <source>
        <dbReference type="EMBL" id="EFJ52412.1"/>
    </source>
</evidence>
<accession>D8TJQ3</accession>
<evidence type="ECO:0000313" key="3">
    <source>
        <dbReference type="Proteomes" id="UP000001058"/>
    </source>
</evidence>